<dbReference type="RefSeq" id="WP_103222642.1">
    <property type="nucleotide sequence ID" value="NZ_PPCN01000004.1"/>
</dbReference>
<gene>
    <name evidence="1" type="ORF">CLV41_104270</name>
</gene>
<dbReference type="EMBL" id="PPCN01000004">
    <property type="protein sequence ID" value="POF31700.1"/>
    <property type="molecule type" value="Genomic_DNA"/>
</dbReference>
<sequence length="65" mass="7406">MRRKAGDRGYDPDKWFGNVEWVVASEIGRQPVDYVGNIYQYYVVFHNGLQQQDADAAARKAEAGK</sequence>
<evidence type="ECO:0000313" key="2">
    <source>
        <dbReference type="Proteomes" id="UP000236959"/>
    </source>
</evidence>
<comment type="caution">
    <text evidence="1">The sequence shown here is derived from an EMBL/GenBank/DDBJ whole genome shotgun (WGS) entry which is preliminary data.</text>
</comment>
<dbReference type="OrthoDB" id="9801695at2"/>
<dbReference type="Proteomes" id="UP000236959">
    <property type="component" value="Unassembled WGS sequence"/>
</dbReference>
<organism evidence="1 2">
    <name type="scientific">Roseibium marinum</name>
    <dbReference type="NCBI Taxonomy" id="281252"/>
    <lineage>
        <taxon>Bacteria</taxon>
        <taxon>Pseudomonadati</taxon>
        <taxon>Pseudomonadota</taxon>
        <taxon>Alphaproteobacteria</taxon>
        <taxon>Hyphomicrobiales</taxon>
        <taxon>Stappiaceae</taxon>
        <taxon>Roseibium</taxon>
    </lineage>
</organism>
<reference evidence="1 2" key="1">
    <citation type="submission" date="2018-01" db="EMBL/GenBank/DDBJ databases">
        <title>Genomic Encyclopedia of Archaeal and Bacterial Type Strains, Phase II (KMG-II): from individual species to whole genera.</title>
        <authorList>
            <person name="Goeker M."/>
        </authorList>
    </citation>
    <scope>NUCLEOTIDE SEQUENCE [LARGE SCALE GENOMIC DNA]</scope>
    <source>
        <strain evidence="1 2">DSM 17023</strain>
    </source>
</reference>
<name>A0A2S3UVV0_9HYPH</name>
<proteinExistence type="predicted"/>
<dbReference type="AlphaFoldDB" id="A0A2S3UVV0"/>
<protein>
    <submittedName>
        <fullName evidence="1">Uncharacterized protein</fullName>
    </submittedName>
</protein>
<keyword evidence="2" id="KW-1185">Reference proteome</keyword>
<accession>A0A2S3UVV0</accession>
<evidence type="ECO:0000313" key="1">
    <source>
        <dbReference type="EMBL" id="POF31700.1"/>
    </source>
</evidence>